<feature type="region of interest" description="Disordered" evidence="6">
    <location>
        <begin position="1"/>
        <end position="102"/>
    </location>
</feature>
<proteinExistence type="predicted"/>
<reference evidence="7 8" key="1">
    <citation type="submission" date="2023-03" db="EMBL/GenBank/DDBJ databases">
        <title>Genome sequence of Lichtheimia ornata CBS 291.66.</title>
        <authorList>
            <person name="Mohabir J.T."/>
            <person name="Shea T.P."/>
            <person name="Kurbessoian T."/>
            <person name="Berby B."/>
            <person name="Fontaine J."/>
            <person name="Livny J."/>
            <person name="Gnirke A."/>
            <person name="Stajich J.E."/>
            <person name="Cuomo C.A."/>
        </authorList>
    </citation>
    <scope>NUCLEOTIDE SEQUENCE [LARGE SCALE GENOMIC DNA]</scope>
    <source>
        <strain evidence="7">CBS 291.66</strain>
    </source>
</reference>
<dbReference type="InterPro" id="IPR012337">
    <property type="entry name" value="RNaseH-like_sf"/>
</dbReference>
<dbReference type="AlphaFoldDB" id="A0AAD7URR2"/>
<comment type="caution">
    <text evidence="7">The sequence shown here is derived from an EMBL/GenBank/DDBJ whole genome shotgun (WGS) entry which is preliminary data.</text>
</comment>
<evidence type="ECO:0000256" key="6">
    <source>
        <dbReference type="SAM" id="MobiDB-lite"/>
    </source>
</evidence>
<dbReference type="InterPro" id="IPR052035">
    <property type="entry name" value="ZnF_BED_domain_contain"/>
</dbReference>
<protein>
    <recommendedName>
        <fullName evidence="9">BED-type domain-containing protein</fullName>
    </recommendedName>
</protein>
<dbReference type="PANTHER" id="PTHR46481:SF10">
    <property type="entry name" value="ZINC FINGER BED DOMAIN-CONTAINING PROTEIN 39"/>
    <property type="match status" value="1"/>
</dbReference>
<keyword evidence="5" id="KW-0539">Nucleus</keyword>
<evidence type="ECO:0000256" key="3">
    <source>
        <dbReference type="ARBA" id="ARBA00022771"/>
    </source>
</evidence>
<feature type="compositionally biased region" description="Polar residues" evidence="6">
    <location>
        <begin position="21"/>
        <end position="41"/>
    </location>
</feature>
<accession>A0AAD7URR2</accession>
<dbReference type="GeneID" id="83219865"/>
<dbReference type="GO" id="GO:0008270">
    <property type="term" value="F:zinc ion binding"/>
    <property type="evidence" value="ECO:0007669"/>
    <property type="project" value="UniProtKB-KW"/>
</dbReference>
<dbReference type="GO" id="GO:0005634">
    <property type="term" value="C:nucleus"/>
    <property type="evidence" value="ECO:0007669"/>
    <property type="project" value="UniProtKB-SubCell"/>
</dbReference>
<gene>
    <name evidence="7" type="ORF">O0I10_012525</name>
</gene>
<evidence type="ECO:0000256" key="1">
    <source>
        <dbReference type="ARBA" id="ARBA00004123"/>
    </source>
</evidence>
<evidence type="ECO:0000313" key="7">
    <source>
        <dbReference type="EMBL" id="KAJ8651916.1"/>
    </source>
</evidence>
<dbReference type="SUPFAM" id="SSF53098">
    <property type="entry name" value="Ribonuclease H-like"/>
    <property type="match status" value="1"/>
</dbReference>
<dbReference type="Proteomes" id="UP001234581">
    <property type="component" value="Unassembled WGS sequence"/>
</dbReference>
<evidence type="ECO:0000256" key="5">
    <source>
        <dbReference type="ARBA" id="ARBA00023242"/>
    </source>
</evidence>
<keyword evidence="8" id="KW-1185">Reference proteome</keyword>
<evidence type="ECO:0000313" key="8">
    <source>
        <dbReference type="Proteomes" id="UP001234581"/>
    </source>
</evidence>
<dbReference type="EMBL" id="JARTCD010000131">
    <property type="protein sequence ID" value="KAJ8651916.1"/>
    <property type="molecule type" value="Genomic_DNA"/>
</dbReference>
<sequence>MRYDSRTPECNEQARVPPARSPTNASMSTLSFTSDDSTRMSYSMDDRNGSEMEFSISGSMDAPTYRDNDGAQDGDGPQAPGMQNAMQQEDDANTNDQASTSEEGRSWIFAYKYGERYMTEQGKERIRCKVGNCTKTYSSIKKTTTTFITHLRNSHGITEFTGPHAHDKKRGGPLDSFLAKRTRTFDQNEFNQQFIKFLVSGKLPFTTSENKHLQRLLEMAQKAPTMAAIKLPNADTFARKTTVEYHACYDRLRTMLHDLPAISCTLDCWTSPFNQAFLGVTGYWICEKTWTMQEVMLGFEPLDGPHTSENLASAFTTLLDNLGLGAKLFTITTDNASNMEKMADLLEAHSLQDNAWSFMATRRIPCVGHVINLAVQEIIKNGFSSEAPEDIMDVDNDLCDTTTLAKLRKGILKIRS</sequence>
<organism evidence="7 8">
    <name type="scientific">Lichtheimia ornata</name>
    <dbReference type="NCBI Taxonomy" id="688661"/>
    <lineage>
        <taxon>Eukaryota</taxon>
        <taxon>Fungi</taxon>
        <taxon>Fungi incertae sedis</taxon>
        <taxon>Mucoromycota</taxon>
        <taxon>Mucoromycotina</taxon>
        <taxon>Mucoromycetes</taxon>
        <taxon>Mucorales</taxon>
        <taxon>Lichtheimiaceae</taxon>
        <taxon>Lichtheimia</taxon>
    </lineage>
</organism>
<keyword evidence="4" id="KW-0862">Zinc</keyword>
<name>A0AAD7URR2_9FUNG</name>
<keyword evidence="3" id="KW-0863">Zinc-finger</keyword>
<comment type="subcellular location">
    <subcellularLocation>
        <location evidence="1">Nucleus</location>
    </subcellularLocation>
</comment>
<evidence type="ECO:0000256" key="2">
    <source>
        <dbReference type="ARBA" id="ARBA00022723"/>
    </source>
</evidence>
<evidence type="ECO:0008006" key="9">
    <source>
        <dbReference type="Google" id="ProtNLM"/>
    </source>
</evidence>
<dbReference type="PANTHER" id="PTHR46481">
    <property type="entry name" value="ZINC FINGER BED DOMAIN-CONTAINING PROTEIN 4"/>
    <property type="match status" value="1"/>
</dbReference>
<keyword evidence="2" id="KW-0479">Metal-binding</keyword>
<dbReference type="RefSeq" id="XP_058336830.1">
    <property type="nucleotide sequence ID" value="XM_058492421.1"/>
</dbReference>
<evidence type="ECO:0000256" key="4">
    <source>
        <dbReference type="ARBA" id="ARBA00022833"/>
    </source>
</evidence>